<dbReference type="AlphaFoldDB" id="A0A6C0KQT3"/>
<name>A0A6C0KQT3_9ZZZZ</name>
<reference evidence="1" key="1">
    <citation type="journal article" date="2020" name="Nature">
        <title>Giant virus diversity and host interactions through global metagenomics.</title>
        <authorList>
            <person name="Schulz F."/>
            <person name="Roux S."/>
            <person name="Paez-Espino D."/>
            <person name="Jungbluth S."/>
            <person name="Walsh D.A."/>
            <person name="Denef V.J."/>
            <person name="McMahon K.D."/>
            <person name="Konstantinidis K.T."/>
            <person name="Eloe-Fadrosh E.A."/>
            <person name="Kyrpides N.C."/>
            <person name="Woyke T."/>
        </authorList>
    </citation>
    <scope>NUCLEOTIDE SEQUENCE</scope>
    <source>
        <strain evidence="1">GVMAG-S-3300013093-109</strain>
    </source>
</reference>
<dbReference type="EMBL" id="MN740968">
    <property type="protein sequence ID" value="QHU20375.1"/>
    <property type="molecule type" value="Genomic_DNA"/>
</dbReference>
<evidence type="ECO:0000313" key="1">
    <source>
        <dbReference type="EMBL" id="QHU20375.1"/>
    </source>
</evidence>
<accession>A0A6C0KQT3</accession>
<proteinExistence type="predicted"/>
<sequence>MLTAKDRRIIDNHTVTGPTERYPEVPIYVFKGLHAFQLHSRMVHLVDDWEGRFTETEKEKCMLLVTLQTTISKAALAHPERIPVNPRRRILLYFYSKEEVVPSAVSYTSTKGKKWRRMLEDEPNNLL</sequence>
<organism evidence="1">
    <name type="scientific">viral metagenome</name>
    <dbReference type="NCBI Taxonomy" id="1070528"/>
    <lineage>
        <taxon>unclassified sequences</taxon>
        <taxon>metagenomes</taxon>
        <taxon>organismal metagenomes</taxon>
    </lineage>
</organism>
<protein>
    <submittedName>
        <fullName evidence="1">Uncharacterized protein</fullName>
    </submittedName>
</protein>